<feature type="region of interest" description="Disordered" evidence="1">
    <location>
        <begin position="1"/>
        <end position="39"/>
    </location>
</feature>
<evidence type="ECO:0000256" key="1">
    <source>
        <dbReference type="SAM" id="MobiDB-lite"/>
    </source>
</evidence>
<reference evidence="3" key="1">
    <citation type="journal article" date="2014" name="Nat. Commun.">
        <title>Genomic adaptations of the halophilic Dead Sea filamentous fungus Eurotium rubrum.</title>
        <authorList>
            <person name="Kis-Papo T."/>
            <person name="Weig A.R."/>
            <person name="Riley R."/>
            <person name="Persoh D."/>
            <person name="Salamov A."/>
            <person name="Sun H."/>
            <person name="Lipzen A."/>
            <person name="Wasser S.P."/>
            <person name="Rambold G."/>
            <person name="Grigoriev I.V."/>
            <person name="Nevo E."/>
        </authorList>
    </citation>
    <scope>NUCLEOTIDE SEQUENCE [LARGE SCALE GENOMIC DNA]</scope>
    <source>
        <strain evidence="3">CBS 135680</strain>
    </source>
</reference>
<organism evidence="2 3">
    <name type="scientific">Aspergillus ruber (strain CBS 135680)</name>
    <dbReference type="NCBI Taxonomy" id="1388766"/>
    <lineage>
        <taxon>Eukaryota</taxon>
        <taxon>Fungi</taxon>
        <taxon>Dikarya</taxon>
        <taxon>Ascomycota</taxon>
        <taxon>Pezizomycotina</taxon>
        <taxon>Eurotiomycetes</taxon>
        <taxon>Eurotiomycetidae</taxon>
        <taxon>Eurotiales</taxon>
        <taxon>Aspergillaceae</taxon>
        <taxon>Aspergillus</taxon>
        <taxon>Aspergillus subgen. Aspergillus</taxon>
    </lineage>
</organism>
<evidence type="ECO:0000313" key="2">
    <source>
        <dbReference type="EMBL" id="EYE95914.1"/>
    </source>
</evidence>
<sequence>MGSAGKENEETISRNDSYSPRLAPRSCSTGQQVDSQQTQQLMEELRNCGWEQLEEKYAKTMEEHGKSEDELRAQVAKLLEVFVAWSQTTVLRDEDRALKRFKTQMQHVQNSEERLENKRKHYTDVVKAFEGALALLNGRARP</sequence>
<name>A0A017SGY3_ASPRC</name>
<dbReference type="Proteomes" id="UP000019804">
    <property type="component" value="Unassembled WGS sequence"/>
</dbReference>
<dbReference type="RefSeq" id="XP_040639602.1">
    <property type="nucleotide sequence ID" value="XM_040781689.1"/>
</dbReference>
<proteinExistence type="predicted"/>
<gene>
    <name evidence="2" type="ORF">EURHEDRAFT_411644</name>
</gene>
<dbReference type="AlphaFoldDB" id="A0A017SGY3"/>
<feature type="compositionally biased region" description="Basic and acidic residues" evidence="1">
    <location>
        <begin position="1"/>
        <end position="13"/>
    </location>
</feature>
<keyword evidence="3" id="KW-1185">Reference proteome</keyword>
<evidence type="ECO:0000313" key="3">
    <source>
        <dbReference type="Proteomes" id="UP000019804"/>
    </source>
</evidence>
<accession>A0A017SGY3</accession>
<dbReference type="STRING" id="1388766.A0A017SGY3"/>
<dbReference type="HOGENOM" id="CLU_097655_2_1_1"/>
<dbReference type="EMBL" id="KK088420">
    <property type="protein sequence ID" value="EYE95914.1"/>
    <property type="molecule type" value="Genomic_DNA"/>
</dbReference>
<protein>
    <submittedName>
        <fullName evidence="2">Uncharacterized protein</fullName>
    </submittedName>
</protein>
<dbReference type="GeneID" id="63696813"/>
<dbReference type="OrthoDB" id="5335351at2759"/>